<feature type="region of interest" description="Disordered" evidence="1">
    <location>
        <begin position="1082"/>
        <end position="1101"/>
    </location>
</feature>
<dbReference type="PANTHER" id="PTHR30441:SF8">
    <property type="entry name" value="DUF748 DOMAIN-CONTAINING PROTEIN"/>
    <property type="match status" value="1"/>
</dbReference>
<organism evidence="2 3">
    <name type="scientific">Candidatus Accumulibacter phosphatis</name>
    <dbReference type="NCBI Taxonomy" id="327160"/>
    <lineage>
        <taxon>Bacteria</taxon>
        <taxon>Pseudomonadati</taxon>
        <taxon>Pseudomonadota</taxon>
        <taxon>Betaproteobacteria</taxon>
        <taxon>Candidatus Accumulibacter</taxon>
    </lineage>
</organism>
<dbReference type="PANTHER" id="PTHR30441">
    <property type="entry name" value="DUF748 DOMAIN-CONTAINING PROTEIN"/>
    <property type="match status" value="1"/>
</dbReference>
<name>A0ABX1U323_9PROT</name>
<dbReference type="InterPro" id="IPR036737">
    <property type="entry name" value="OmpA-like_sf"/>
</dbReference>
<dbReference type="RefSeq" id="WP_169067884.1">
    <property type="nucleotide sequence ID" value="NZ_SPMY01000055.1"/>
</dbReference>
<evidence type="ECO:0000313" key="2">
    <source>
        <dbReference type="EMBL" id="NMQ29425.1"/>
    </source>
</evidence>
<dbReference type="Proteomes" id="UP000749010">
    <property type="component" value="Unassembled WGS sequence"/>
</dbReference>
<evidence type="ECO:0000313" key="3">
    <source>
        <dbReference type="Proteomes" id="UP000749010"/>
    </source>
</evidence>
<keyword evidence="3" id="KW-1185">Reference proteome</keyword>
<gene>
    <name evidence="2" type="ORF">E4Q23_17640</name>
</gene>
<reference evidence="2 3" key="1">
    <citation type="submission" date="2019-03" db="EMBL/GenBank/DDBJ databases">
        <title>Metabolic reconstructions from genomes of highly enriched 'Candidatus Accumulibacter' and 'Candidatus Competibacter' bioreactor populations.</title>
        <authorList>
            <person name="Annavajhala M.K."/>
            <person name="Welles L."/>
            <person name="Abbas B."/>
            <person name="Sorokin D."/>
            <person name="Park H."/>
            <person name="Van Loosdrecht M."/>
            <person name="Chandran K."/>
        </authorList>
    </citation>
    <scope>NUCLEOTIDE SEQUENCE [LARGE SCALE GENOMIC DNA]</scope>
    <source>
        <strain evidence="2 3">SBR_S</strain>
    </source>
</reference>
<dbReference type="InterPro" id="IPR052894">
    <property type="entry name" value="AsmA-related"/>
</dbReference>
<proteinExistence type="predicted"/>
<evidence type="ECO:0000256" key="1">
    <source>
        <dbReference type="SAM" id="MobiDB-lite"/>
    </source>
</evidence>
<dbReference type="Pfam" id="PF05359">
    <property type="entry name" value="DUF748"/>
    <property type="match status" value="1"/>
</dbReference>
<dbReference type="InterPro" id="IPR008023">
    <property type="entry name" value="DUF748"/>
</dbReference>
<accession>A0ABX1U323</accession>
<dbReference type="Gene3D" id="3.30.1330.60">
    <property type="entry name" value="OmpA-like domain"/>
    <property type="match status" value="1"/>
</dbReference>
<protein>
    <submittedName>
        <fullName evidence="2">DUF748 domain-containing protein</fullName>
    </submittedName>
</protein>
<dbReference type="EMBL" id="SPMY01000055">
    <property type="protein sequence ID" value="NMQ29425.1"/>
    <property type="molecule type" value="Genomic_DNA"/>
</dbReference>
<sequence>MLVFSVLGFLGLPLLAKWVLVDQLSKTLQRPVAVESVRINPYTLLVQVAGFAIQEKGGGETVAAFDSLQVDAEWSSLWRGGPVISELSLVAPTVRVVRLADGRFNFSDLIDEFAAQPASDAPTPLFSLNNIQISRGKIDFDDQMLAEKHQLGELNIGLPFISSLPQATAIFVEPTFSASINGSPLLVQGKSKPFDASMESDVAFELRDVQLGKYIDYLPHGLPIEVVSGALDSDLKLAFQHQEEGRSTLVISGGVALKDLVVKNAAGAPLLSLRRLDVVVGSLDPLNGKFVIDRVSLEEPEIHARVSTQGSIDWVDFFSAKQASPRRPVSEDEARAKSSPLEWSLGEAEITGGALRWRDESRGEPFDARVDGLAARLRNVDSKSSAASEFDLAFSLDAEPWVKLKAFSVQGGRFDLAKREVLIGEVAVRDAMLLIRRTADGSILFVEPPSLRAVEAAQEDSSKPWELTLAKYRGENLGLRFEDSVMSPVVVHSIEAMKVDAENLSTEPGTTARIATRFRVNTKGDVEVGGTVKFFPLLTELKLAVKTLELIPLQPYFTEQLNVVLSSGQVSLSGDVRMRQAPAAGAAEAGKLAGSFTGEVVVANFAAVDKLDSSDFLKWKSLSFANIDARLNPNSLSIAEVGLAQFFARVVIDPQGKLNLSQIVRESGAAAAGAADKAKQATAVIAAEGKAVAPVATAEPPQLPIKVGKINLRGGDIKFSDHFIKPNYSADLKKIGGTISGLSSADGSLATLDLRGSYDNIAPLTIAGQLNPLIADPFLDLKADVKGIELTALSPYSSKYAGYAIDKGKLSLFVKYKIEKKQLTAENRIFLDQLTFGEAVDSPEATRLPVSLAVALLKNSKGEIDINLPVAGSLDDPEFSIGGVLGELIGNLLVKVVTSPFALLGSVFGGGEELSNVEFDPGRASLAGSAKPRLEALAKALLERPALKLEITGQADSENDPEGLKRARLDSKLRALKSEAGKKGDADVAVGTIDMDSEEYPELLERVYRDEDFEKPRNMLGIAKSLPVAEMETLILANTVLDEQDLRDLADRRAKAVRDWLLVEKVPAERLFLHPAEIVKTDDKSESSAQGKGNRVVFSLL</sequence>
<comment type="caution">
    <text evidence="2">The sequence shown here is derived from an EMBL/GenBank/DDBJ whole genome shotgun (WGS) entry which is preliminary data.</text>
</comment>